<dbReference type="SUPFAM" id="SSF53850">
    <property type="entry name" value="Periplasmic binding protein-like II"/>
    <property type="match status" value="1"/>
</dbReference>
<dbReference type="PANTHER" id="PTHR43649">
    <property type="entry name" value="ARABINOSE-BINDING PROTEIN-RELATED"/>
    <property type="match status" value="1"/>
</dbReference>
<evidence type="ECO:0000313" key="3">
    <source>
        <dbReference type="Proteomes" id="UP000199207"/>
    </source>
</evidence>
<dbReference type="AlphaFoldDB" id="A0A1I1M6F4"/>
<keyword evidence="3" id="KW-1185">Reference proteome</keyword>
<dbReference type="PANTHER" id="PTHR43649:SF11">
    <property type="entry name" value="ABC TRANSPORTER SUBSTRATE-BINDING PROTEIN YESO-RELATED"/>
    <property type="match status" value="1"/>
</dbReference>
<dbReference type="RefSeq" id="WP_245834037.1">
    <property type="nucleotide sequence ID" value="NZ_FOLM01000006.1"/>
</dbReference>
<gene>
    <name evidence="2" type="ORF">SAMN05421773_106124</name>
</gene>
<accession>A0A1I1M6F4</accession>
<keyword evidence="2" id="KW-0813">Transport</keyword>
<keyword evidence="2" id="KW-0762">Sugar transport</keyword>
<protein>
    <submittedName>
        <fullName evidence="2">Multiple sugar transport system substrate-binding protein</fullName>
    </submittedName>
</protein>
<evidence type="ECO:0000313" key="2">
    <source>
        <dbReference type="EMBL" id="SFC80999.1"/>
    </source>
</evidence>
<organism evidence="2 3">
    <name type="scientific">Streptomyces aidingensis</name>
    <dbReference type="NCBI Taxonomy" id="910347"/>
    <lineage>
        <taxon>Bacteria</taxon>
        <taxon>Bacillati</taxon>
        <taxon>Actinomycetota</taxon>
        <taxon>Actinomycetes</taxon>
        <taxon>Kitasatosporales</taxon>
        <taxon>Streptomycetaceae</taxon>
        <taxon>Streptomyces</taxon>
    </lineage>
</organism>
<dbReference type="InterPro" id="IPR050490">
    <property type="entry name" value="Bact_solute-bd_prot1"/>
</dbReference>
<proteinExistence type="predicted"/>
<sequence length="436" mass="46706">MSLRMSPYSSRRSRVWPALLVTGALAFTAACGGDDDGGSGGSADGGQTTIEFSWWGSDERHQLTQQAVDAFEAKNPGIKVEVQFSDWDSFYDTLTTQVASGDAPDVFTIEIRRLGEFARAGRLADAGSMVATEGLNSQLLTSGQVDGTQYAIPTGANTFALMANTKILADAGVELPDDSSWTWEDYHALAAQVSEATGEDVYGTQINFNDAYLRLFAAQRGEEFYEGTQIGISPETIADWFQTHLDLIGNGGSPDAALSTEVGATSVEQSLIATNTGAMGMWWSNQLGALTTGSGEDVQLLQVPKEEGATTNGMFLQPTMFWAISEQSDKQEAAAKLVDFLVNDPEAGAILGSDRGLPMNDAVLSEIRDELPAADQQSLAFIEEHADSLTAPTAYPNGAGDVPDMLQRYGEEVIFERMTPEQAAEEFLREANGVLS</sequence>
<dbReference type="PROSITE" id="PS51257">
    <property type="entry name" value="PROKAR_LIPOPROTEIN"/>
    <property type="match status" value="1"/>
</dbReference>
<keyword evidence="1" id="KW-0732">Signal</keyword>
<dbReference type="Proteomes" id="UP000199207">
    <property type="component" value="Unassembled WGS sequence"/>
</dbReference>
<reference evidence="2 3" key="1">
    <citation type="submission" date="2016-10" db="EMBL/GenBank/DDBJ databases">
        <authorList>
            <person name="de Groot N.N."/>
        </authorList>
    </citation>
    <scope>NUCLEOTIDE SEQUENCE [LARGE SCALE GENOMIC DNA]</scope>
    <source>
        <strain evidence="2 3">CGMCC 4.5739</strain>
    </source>
</reference>
<dbReference type="EMBL" id="FOLM01000006">
    <property type="protein sequence ID" value="SFC80999.1"/>
    <property type="molecule type" value="Genomic_DNA"/>
</dbReference>
<name>A0A1I1M6F4_9ACTN</name>
<dbReference type="Gene3D" id="3.40.190.10">
    <property type="entry name" value="Periplasmic binding protein-like II"/>
    <property type="match status" value="2"/>
</dbReference>
<dbReference type="InterPro" id="IPR006059">
    <property type="entry name" value="SBP"/>
</dbReference>
<evidence type="ECO:0000256" key="1">
    <source>
        <dbReference type="SAM" id="SignalP"/>
    </source>
</evidence>
<dbReference type="Pfam" id="PF01547">
    <property type="entry name" value="SBP_bac_1"/>
    <property type="match status" value="1"/>
</dbReference>
<feature type="signal peptide" evidence="1">
    <location>
        <begin position="1"/>
        <end position="32"/>
    </location>
</feature>
<dbReference type="STRING" id="910347.SAMN05421773_106124"/>
<dbReference type="CDD" id="cd13585">
    <property type="entry name" value="PBP2_TMBP_like"/>
    <property type="match status" value="1"/>
</dbReference>
<feature type="chain" id="PRO_5039629137" evidence="1">
    <location>
        <begin position="33"/>
        <end position="436"/>
    </location>
</feature>